<comment type="function">
    <text evidence="8 10">Plays an essential role in the initiation and regulation of chromosomal replication. ATP-DnaA binds to the origin of replication (oriC) to initiate formation of the DNA replication initiation complex once per cell cycle. Binds the DnaA box (a 9 base pair repeat at the origin) and separates the double-stranded (ds)DNA. Forms a right-handed helical filament on oriC DNA; dsDNA binds to the exterior of the filament while single-stranded (ss)DNA is stabiized in the filament's interior. The ATP-DnaA-oriC complex binds and stabilizes one strand of the AT-rich DNA unwinding element (DUE), permitting loading of DNA polymerase. After initiation quickly degrades to an ADP-DnaA complex that is not apt for DNA replication. Binds acidic phospholipids.</text>
</comment>
<dbReference type="Proteomes" id="UP000183190">
    <property type="component" value="Unassembled WGS sequence"/>
</dbReference>
<dbReference type="SMART" id="SM00760">
    <property type="entry name" value="Bac_DnaA_C"/>
    <property type="match status" value="1"/>
</dbReference>
<evidence type="ECO:0000256" key="7">
    <source>
        <dbReference type="ARBA" id="ARBA00023125"/>
    </source>
</evidence>
<dbReference type="EMBL" id="FNWV01000003">
    <property type="protein sequence ID" value="SEH51410.1"/>
    <property type="molecule type" value="Genomic_DNA"/>
</dbReference>
<dbReference type="CDD" id="cd06571">
    <property type="entry name" value="Bac_DnaA_C"/>
    <property type="match status" value="1"/>
</dbReference>
<dbReference type="AlphaFoldDB" id="A0A1H6IXY6"/>
<feature type="binding site" evidence="8">
    <location>
        <position position="163"/>
    </location>
    <ligand>
        <name>ATP</name>
        <dbReference type="ChEBI" id="CHEBI:30616"/>
    </ligand>
</feature>
<dbReference type="Gene3D" id="3.30.300.180">
    <property type="match status" value="1"/>
</dbReference>
<evidence type="ECO:0000313" key="14">
    <source>
        <dbReference type="EMBL" id="SEH51410.1"/>
    </source>
</evidence>
<dbReference type="InterPro" id="IPR013159">
    <property type="entry name" value="DnaA_C"/>
</dbReference>
<evidence type="ECO:0000313" key="15">
    <source>
        <dbReference type="Proteomes" id="UP000183190"/>
    </source>
</evidence>
<dbReference type="CDD" id="cd00009">
    <property type="entry name" value="AAA"/>
    <property type="match status" value="1"/>
</dbReference>
<dbReference type="InterPro" id="IPR018312">
    <property type="entry name" value="Chromosome_initiator_DnaA_CS"/>
</dbReference>
<keyword evidence="2 8" id="KW-0963">Cytoplasm</keyword>
<feature type="binding site" evidence="8">
    <location>
        <position position="162"/>
    </location>
    <ligand>
        <name>ATP</name>
        <dbReference type="ChEBI" id="CHEBI:30616"/>
    </ligand>
</feature>
<dbReference type="Pfam" id="PF08299">
    <property type="entry name" value="Bac_DnaA_C"/>
    <property type="match status" value="1"/>
</dbReference>
<dbReference type="GO" id="GO:0005886">
    <property type="term" value="C:plasma membrane"/>
    <property type="evidence" value="ECO:0007669"/>
    <property type="project" value="TreeGrafter"/>
</dbReference>
<dbReference type="RefSeq" id="WP_074715210.1">
    <property type="nucleotide sequence ID" value="NZ_FNWV01000003.1"/>
</dbReference>
<dbReference type="GO" id="GO:0006270">
    <property type="term" value="P:DNA replication initiation"/>
    <property type="evidence" value="ECO:0007669"/>
    <property type="project" value="UniProtKB-UniRule"/>
</dbReference>
<accession>A0A1H6IXY6</accession>
<dbReference type="Pfam" id="PF00308">
    <property type="entry name" value="Bac_DnaA"/>
    <property type="match status" value="1"/>
</dbReference>
<comment type="domain">
    <text evidence="8">Domain I is involved in oligomerization and binding regulators, domain II is flexibile and of varying length in different bacteria, domain III forms the AAA+ region, while domain IV binds dsDNA.</text>
</comment>
<evidence type="ECO:0000256" key="10">
    <source>
        <dbReference type="RuleBase" id="RU000577"/>
    </source>
</evidence>
<evidence type="ECO:0000256" key="4">
    <source>
        <dbReference type="ARBA" id="ARBA00022741"/>
    </source>
</evidence>
<reference evidence="14 15" key="1">
    <citation type="submission" date="2016-10" db="EMBL/GenBank/DDBJ databases">
        <authorList>
            <person name="de Groot N.N."/>
        </authorList>
    </citation>
    <scope>NUCLEOTIDE SEQUENCE [LARGE SCALE GENOMIC DNA]</scope>
    <source>
        <strain evidence="14 15">YAD2003</strain>
    </source>
</reference>
<dbReference type="GO" id="GO:0005737">
    <property type="term" value="C:cytoplasm"/>
    <property type="evidence" value="ECO:0007669"/>
    <property type="project" value="UniProtKB-SubCell"/>
</dbReference>
<proteinExistence type="inferred from homology"/>
<dbReference type="InterPro" id="IPR020591">
    <property type="entry name" value="Chromosome_initiator_DnaA-like"/>
</dbReference>
<dbReference type="SUPFAM" id="SSF48295">
    <property type="entry name" value="TrpR-like"/>
    <property type="match status" value="1"/>
</dbReference>
<sequence>MNSFDEVFEKVKSYCLENGKIPDIGMKTWIDPLVPVKIDGTDAIFSVQTDFQKNIVMQTYVTVLTEAFLNVAGLPVNIVINVESDEPETIKVPTDAELEQKHAELEQSYKFANYDYTFDTFIEGRSNEFALACSKSVAKNCGSKAVPDYNPLFIYGPSGMGKTHLITAIANEVRKNHPDFNIVYVTSETFGSDLVNALNKSSISDFHDKYRNADILLIDDIQFFSGRERMQEEFFHTFYKLHQEGKQIVITSDKPPKELLTLEERLRTRFEGGLIADISAPDYETRLAIINRKSELLELKMPSEVAEFMANRLKSNIRQLEGAVVRLKALNHFAGSPITISMAQSVIRDVLTDEQPIPITVEKIISEVSTVYGVSPDDLRSSKRSAQISTARKVAIYVVREITQMPLASIGTEFGGRDHSTIVYSVTSVTESMEKDSNLKNLVNDIIKNIKDKSKV</sequence>
<organism evidence="14 15">
    <name type="scientific">Ruminococcus flavefaciens</name>
    <dbReference type="NCBI Taxonomy" id="1265"/>
    <lineage>
        <taxon>Bacteria</taxon>
        <taxon>Bacillati</taxon>
        <taxon>Bacillota</taxon>
        <taxon>Clostridia</taxon>
        <taxon>Eubacteriales</taxon>
        <taxon>Oscillospiraceae</taxon>
        <taxon>Ruminococcus</taxon>
    </lineage>
</organism>
<dbReference type="Gene3D" id="1.10.1750.10">
    <property type="match status" value="1"/>
</dbReference>
<dbReference type="InterPro" id="IPR038454">
    <property type="entry name" value="DnaA_N_sf"/>
</dbReference>
<dbReference type="InterPro" id="IPR003593">
    <property type="entry name" value="AAA+_ATPase"/>
</dbReference>
<dbReference type="PANTHER" id="PTHR30050">
    <property type="entry name" value="CHROMOSOMAL REPLICATION INITIATOR PROTEIN DNAA"/>
    <property type="match status" value="1"/>
</dbReference>
<dbReference type="HAMAP" id="MF_00377">
    <property type="entry name" value="DnaA_bact"/>
    <property type="match status" value="1"/>
</dbReference>
<keyword evidence="5 8" id="KW-0067">ATP-binding</keyword>
<keyword evidence="6 8" id="KW-0446">Lipid-binding</keyword>
<dbReference type="GO" id="GO:0006275">
    <property type="term" value="P:regulation of DNA replication"/>
    <property type="evidence" value="ECO:0007669"/>
    <property type="project" value="UniProtKB-UniRule"/>
</dbReference>
<evidence type="ECO:0000259" key="13">
    <source>
        <dbReference type="SMART" id="SM00760"/>
    </source>
</evidence>
<comment type="subunit">
    <text evidence="8">Oligomerizes as a right-handed, spiral filament on DNA at oriC.</text>
</comment>
<dbReference type="InterPro" id="IPR001957">
    <property type="entry name" value="Chromosome_initiator_DnaA"/>
</dbReference>
<comment type="caution">
    <text evidence="8">Lacks conserved residue(s) required for the propagation of feature annotation.</text>
</comment>
<dbReference type="InterPro" id="IPR027417">
    <property type="entry name" value="P-loop_NTPase"/>
</dbReference>
<comment type="subcellular location">
    <subcellularLocation>
        <location evidence="8">Cytoplasm</location>
    </subcellularLocation>
</comment>
<dbReference type="GO" id="GO:0003688">
    <property type="term" value="F:DNA replication origin binding"/>
    <property type="evidence" value="ECO:0007669"/>
    <property type="project" value="UniProtKB-UniRule"/>
</dbReference>
<comment type="similarity">
    <text evidence="1 8 11">Belongs to the DnaA family.</text>
</comment>
<feature type="region of interest" description="Domain I, interacts with DnaA modulators" evidence="8">
    <location>
        <begin position="1"/>
        <end position="86"/>
    </location>
</feature>
<feature type="region of interest" description="Domain IV, binds dsDNA" evidence="8">
    <location>
        <begin position="332"/>
        <end position="456"/>
    </location>
</feature>
<evidence type="ECO:0000259" key="12">
    <source>
        <dbReference type="SMART" id="SM00382"/>
    </source>
</evidence>
<evidence type="ECO:0000256" key="9">
    <source>
        <dbReference type="NCBIfam" id="TIGR00362"/>
    </source>
</evidence>
<dbReference type="NCBIfam" id="TIGR00362">
    <property type="entry name" value="DnaA"/>
    <property type="match status" value="1"/>
</dbReference>
<feature type="domain" description="AAA+ ATPase" evidence="12">
    <location>
        <begin position="148"/>
        <end position="276"/>
    </location>
</feature>
<dbReference type="OrthoDB" id="9807019at2"/>
<evidence type="ECO:0000256" key="8">
    <source>
        <dbReference type="HAMAP-Rule" id="MF_00377"/>
    </source>
</evidence>
<protein>
    <recommendedName>
        <fullName evidence="8 9">Chromosomal replication initiator protein DnaA</fullName>
    </recommendedName>
</protein>
<feature type="domain" description="Chromosomal replication initiator DnaA C-terminal" evidence="13">
    <location>
        <begin position="360"/>
        <end position="429"/>
    </location>
</feature>
<dbReference type="InterPro" id="IPR013317">
    <property type="entry name" value="DnaA_dom"/>
</dbReference>
<evidence type="ECO:0000256" key="2">
    <source>
        <dbReference type="ARBA" id="ARBA00022490"/>
    </source>
</evidence>
<dbReference type="GO" id="GO:0005524">
    <property type="term" value="F:ATP binding"/>
    <property type="evidence" value="ECO:0007669"/>
    <property type="project" value="UniProtKB-UniRule"/>
</dbReference>
<dbReference type="PRINTS" id="PR00051">
    <property type="entry name" value="DNAA"/>
</dbReference>
<dbReference type="FunFam" id="3.40.50.300:FF:000668">
    <property type="entry name" value="Chromosomal replication initiator protein DnaA"/>
    <property type="match status" value="1"/>
</dbReference>
<feature type="binding site" evidence="8">
    <location>
        <position position="161"/>
    </location>
    <ligand>
        <name>ATP</name>
        <dbReference type="ChEBI" id="CHEBI:30616"/>
    </ligand>
</feature>
<name>A0A1H6IXY6_RUMFL</name>
<evidence type="ECO:0000256" key="6">
    <source>
        <dbReference type="ARBA" id="ARBA00023121"/>
    </source>
</evidence>
<evidence type="ECO:0000256" key="11">
    <source>
        <dbReference type="RuleBase" id="RU004227"/>
    </source>
</evidence>
<evidence type="ECO:0000256" key="1">
    <source>
        <dbReference type="ARBA" id="ARBA00006583"/>
    </source>
</evidence>
<dbReference type="PROSITE" id="PS01008">
    <property type="entry name" value="DNAA"/>
    <property type="match status" value="1"/>
</dbReference>
<keyword evidence="3 8" id="KW-0235">DNA replication</keyword>
<dbReference type="Gene3D" id="3.40.50.300">
    <property type="entry name" value="P-loop containing nucleotide triphosphate hydrolases"/>
    <property type="match status" value="1"/>
</dbReference>
<dbReference type="InterPro" id="IPR010921">
    <property type="entry name" value="Trp_repressor/repl_initiator"/>
</dbReference>
<evidence type="ECO:0000256" key="3">
    <source>
        <dbReference type="ARBA" id="ARBA00022705"/>
    </source>
</evidence>
<dbReference type="Gene3D" id="1.10.8.60">
    <property type="match status" value="1"/>
</dbReference>
<dbReference type="PANTHER" id="PTHR30050:SF2">
    <property type="entry name" value="CHROMOSOMAL REPLICATION INITIATOR PROTEIN DNAA"/>
    <property type="match status" value="1"/>
</dbReference>
<evidence type="ECO:0000256" key="5">
    <source>
        <dbReference type="ARBA" id="ARBA00022840"/>
    </source>
</evidence>
<dbReference type="SMART" id="SM00382">
    <property type="entry name" value="AAA"/>
    <property type="match status" value="1"/>
</dbReference>
<keyword evidence="4 8" id="KW-0547">Nucleotide-binding</keyword>
<dbReference type="SUPFAM" id="SSF52540">
    <property type="entry name" value="P-loop containing nucleoside triphosphate hydrolases"/>
    <property type="match status" value="1"/>
</dbReference>
<keyword evidence="7 8" id="KW-0238">DNA-binding</keyword>
<gene>
    <name evidence="8" type="primary">dnaA</name>
    <name evidence="14" type="ORF">SAMN02910265_01152</name>
</gene>
<feature type="binding site" evidence="8">
    <location>
        <position position="159"/>
    </location>
    <ligand>
        <name>ATP</name>
        <dbReference type="ChEBI" id="CHEBI:30616"/>
    </ligand>
</feature>
<dbReference type="GO" id="GO:0008289">
    <property type="term" value="F:lipid binding"/>
    <property type="evidence" value="ECO:0007669"/>
    <property type="project" value="UniProtKB-KW"/>
</dbReference>